<sequence length="467" mass="57063">MWNLVRTLLQEFERINESLLNNNIWKNIYKEQMTVEGVIRLKNCFPDGVIRMRAIYYEDVLKTRPVQPGRNSSTQILSVQNEEQGAHITRKRKRIANSEEEKLLEPLILSHNEPTNREFKEILDTLSEEWDLSRVKQHVKYRRKKILENIQKDIEKKLLEPLILSHNEPTNREFKEILDTLSEEWDLSRVKQHVKYRRKKILENIQKDIETFLVIRSFFQQYYENHNSSEITPSSLYHFIVKTFTTIYNKQNRKFLRETLEIGIDENLLKQTWQKEFYREQFLDVMDIFAHKTNKGDKVYEVNKVNKAYKTDKGNEYHNEIINIDEEDPKRWIKSERNKEKKRNTEVKTLRKIFKKFKKKKENNECEENNKYKKSRKNNKYESKEEDPKRWIKSERNKEKKRNTEVKTLRKIFKKFKKKKENNECEENNKYKKSRKNNKYESKEGKNNKDNKNEEDKNKEYYNKIII</sequence>
<organism evidence="2 3">
    <name type="scientific">Diversispora epigaea</name>
    <dbReference type="NCBI Taxonomy" id="1348612"/>
    <lineage>
        <taxon>Eukaryota</taxon>
        <taxon>Fungi</taxon>
        <taxon>Fungi incertae sedis</taxon>
        <taxon>Mucoromycota</taxon>
        <taxon>Glomeromycotina</taxon>
        <taxon>Glomeromycetes</taxon>
        <taxon>Diversisporales</taxon>
        <taxon>Diversisporaceae</taxon>
        <taxon>Diversispora</taxon>
    </lineage>
</organism>
<dbReference type="AlphaFoldDB" id="A0A397IME4"/>
<gene>
    <name evidence="2" type="ORF">Glove_186g150</name>
</gene>
<feature type="region of interest" description="Disordered" evidence="1">
    <location>
        <begin position="420"/>
        <end position="467"/>
    </location>
</feature>
<proteinExistence type="predicted"/>
<dbReference type="Proteomes" id="UP000266861">
    <property type="component" value="Unassembled WGS sequence"/>
</dbReference>
<comment type="caution">
    <text evidence="2">The sequence shown here is derived from an EMBL/GenBank/DDBJ whole genome shotgun (WGS) entry which is preliminary data.</text>
</comment>
<keyword evidence="3" id="KW-1185">Reference proteome</keyword>
<evidence type="ECO:0000256" key="1">
    <source>
        <dbReference type="SAM" id="MobiDB-lite"/>
    </source>
</evidence>
<reference evidence="2 3" key="1">
    <citation type="submission" date="2018-08" db="EMBL/GenBank/DDBJ databases">
        <title>Genome and evolution of the arbuscular mycorrhizal fungus Diversispora epigaea (formerly Glomus versiforme) and its bacterial endosymbionts.</title>
        <authorList>
            <person name="Sun X."/>
            <person name="Fei Z."/>
            <person name="Harrison M."/>
        </authorList>
    </citation>
    <scope>NUCLEOTIDE SEQUENCE [LARGE SCALE GENOMIC DNA]</scope>
    <source>
        <strain evidence="2 3">IT104</strain>
    </source>
</reference>
<feature type="compositionally biased region" description="Basic and acidic residues" evidence="1">
    <location>
        <begin position="438"/>
        <end position="467"/>
    </location>
</feature>
<protein>
    <submittedName>
        <fullName evidence="2">Uncharacterized protein</fullName>
    </submittedName>
</protein>
<dbReference type="EMBL" id="PQFF01000176">
    <property type="protein sequence ID" value="RHZ77101.1"/>
    <property type="molecule type" value="Genomic_DNA"/>
</dbReference>
<feature type="compositionally biased region" description="Basic and acidic residues" evidence="1">
    <location>
        <begin position="379"/>
        <end position="406"/>
    </location>
</feature>
<dbReference type="STRING" id="1348612.A0A397IME4"/>
<feature type="compositionally biased region" description="Basic and acidic residues" evidence="1">
    <location>
        <begin position="421"/>
        <end position="430"/>
    </location>
</feature>
<evidence type="ECO:0000313" key="2">
    <source>
        <dbReference type="EMBL" id="RHZ77101.1"/>
    </source>
</evidence>
<accession>A0A397IME4</accession>
<dbReference type="OrthoDB" id="2440001at2759"/>
<name>A0A397IME4_9GLOM</name>
<evidence type="ECO:0000313" key="3">
    <source>
        <dbReference type="Proteomes" id="UP000266861"/>
    </source>
</evidence>
<feature type="region of interest" description="Disordered" evidence="1">
    <location>
        <begin position="364"/>
        <end position="406"/>
    </location>
</feature>